<organism evidence="1 2">
    <name type="scientific">Nitrobacter winogradskyi</name>
    <name type="common">Nitrobacter agilis</name>
    <dbReference type="NCBI Taxonomy" id="913"/>
    <lineage>
        <taxon>Bacteria</taxon>
        <taxon>Pseudomonadati</taxon>
        <taxon>Pseudomonadota</taxon>
        <taxon>Alphaproteobacteria</taxon>
        <taxon>Hyphomicrobiales</taxon>
        <taxon>Nitrobacteraceae</taxon>
        <taxon>Nitrobacter</taxon>
    </lineage>
</organism>
<comment type="caution">
    <text evidence="1">The sequence shown here is derived from an EMBL/GenBank/DDBJ whole genome shotgun (WGS) entry which is preliminary data.</text>
</comment>
<reference evidence="1 2" key="1">
    <citation type="submission" date="2019-06" db="EMBL/GenBank/DDBJ databases">
        <title>Whole genome shotgun sequence of Nitrobacter winogradskyi NBRC 14297.</title>
        <authorList>
            <person name="Hosoyama A."/>
            <person name="Uohara A."/>
            <person name="Ohji S."/>
            <person name="Ichikawa N."/>
        </authorList>
    </citation>
    <scope>NUCLEOTIDE SEQUENCE [LARGE SCALE GENOMIC DNA]</scope>
    <source>
        <strain evidence="1 2">NBRC 14297</strain>
    </source>
</reference>
<protein>
    <recommendedName>
        <fullName evidence="3">Phage related protein</fullName>
    </recommendedName>
</protein>
<evidence type="ECO:0000313" key="2">
    <source>
        <dbReference type="Proteomes" id="UP000318825"/>
    </source>
</evidence>
<dbReference type="EMBL" id="BJNF01000002">
    <property type="protein sequence ID" value="GEC14273.1"/>
    <property type="molecule type" value="Genomic_DNA"/>
</dbReference>
<sequence length="97" mass="10849">MTDIIREEARLIILKELHSEDNGAASDSRLGSVLDMAAINKSRDWLREELRWLADVGAVKLSSFGSCVIAELTAKGAEHVERRLIIPGIRRPSRPRD</sequence>
<name>A0A4Y3W5J6_NITWI</name>
<proteinExistence type="predicted"/>
<dbReference type="Proteomes" id="UP000318825">
    <property type="component" value="Unassembled WGS sequence"/>
</dbReference>
<accession>A0A4Y3W5J6</accession>
<evidence type="ECO:0000313" key="1">
    <source>
        <dbReference type="EMBL" id="GEC14273.1"/>
    </source>
</evidence>
<dbReference type="AlphaFoldDB" id="A0A4Y3W5J6"/>
<dbReference type="OrthoDB" id="7858662at2"/>
<gene>
    <name evidence="1" type="ORF">NWI01_01650</name>
</gene>
<evidence type="ECO:0008006" key="3">
    <source>
        <dbReference type="Google" id="ProtNLM"/>
    </source>
</evidence>
<dbReference type="RefSeq" id="WP_141381847.1">
    <property type="nucleotide sequence ID" value="NZ_BJNF01000002.1"/>
</dbReference>